<evidence type="ECO:0000313" key="3">
    <source>
        <dbReference type="EMBL" id="JAT34708.1"/>
    </source>
</evidence>
<name>A0A1B6MFH6_9HEMI</name>
<dbReference type="EMBL" id="GEBQ01005269">
    <property type="protein sequence ID" value="JAT34708.1"/>
    <property type="molecule type" value="Transcribed_RNA"/>
</dbReference>
<proteinExistence type="inferred from homology"/>
<accession>A0A1B6MFH6</accession>
<dbReference type="GO" id="GO:0019441">
    <property type="term" value="P:L-tryptophan catabolic process to kynurenine"/>
    <property type="evidence" value="ECO:0007669"/>
    <property type="project" value="InterPro"/>
</dbReference>
<evidence type="ECO:0008006" key="4">
    <source>
        <dbReference type="Google" id="ProtNLM"/>
    </source>
</evidence>
<dbReference type="PANTHER" id="PTHR31118:SF12">
    <property type="entry name" value="CYCLASE-LIKE PROTEIN 2"/>
    <property type="match status" value="1"/>
</dbReference>
<dbReference type="Pfam" id="PF04199">
    <property type="entry name" value="Cyclase"/>
    <property type="match status" value="1"/>
</dbReference>
<comment type="similarity">
    <text evidence="1">Belongs to the Cyclase 1 superfamily.</text>
</comment>
<dbReference type="Gene3D" id="3.50.30.50">
    <property type="entry name" value="Putative cyclase"/>
    <property type="match status" value="1"/>
</dbReference>
<keyword evidence="2" id="KW-0472">Membrane</keyword>
<feature type="non-terminal residue" evidence="3">
    <location>
        <position position="140"/>
    </location>
</feature>
<reference evidence="3" key="1">
    <citation type="submission" date="2015-11" db="EMBL/GenBank/DDBJ databases">
        <title>De novo transcriptome assembly of four potential Pierce s Disease insect vectors from Arizona vineyards.</title>
        <authorList>
            <person name="Tassone E.E."/>
        </authorList>
    </citation>
    <scope>NUCLEOTIDE SEQUENCE</scope>
</reference>
<keyword evidence="2" id="KW-0812">Transmembrane</keyword>
<dbReference type="PANTHER" id="PTHR31118">
    <property type="entry name" value="CYCLASE-LIKE PROTEIN 2"/>
    <property type="match status" value="1"/>
</dbReference>
<evidence type="ECO:0000256" key="1">
    <source>
        <dbReference type="ARBA" id="ARBA00007865"/>
    </source>
</evidence>
<gene>
    <name evidence="3" type="ORF">g.19176</name>
</gene>
<dbReference type="AlphaFoldDB" id="A0A1B6MFH6"/>
<feature type="transmembrane region" description="Helical" evidence="2">
    <location>
        <begin position="6"/>
        <end position="32"/>
    </location>
</feature>
<dbReference type="SUPFAM" id="SSF102198">
    <property type="entry name" value="Putative cyclase"/>
    <property type="match status" value="1"/>
</dbReference>
<sequence length="140" mass="15760">MIIVYHFVVCCPVLAGVRACWFAVLLLTCLALPRALALYKPQDLSHCYDNTTLYWGLSTPFSFTKVVTGPLDDWYAANEFQTAEHGGTHLDAPYHFNPNGWQVGDIPLHRLIGRAMLVDLREKASIDPDYLATAEDFEGW</sequence>
<organism evidence="3">
    <name type="scientific">Graphocephala atropunctata</name>
    <dbReference type="NCBI Taxonomy" id="36148"/>
    <lineage>
        <taxon>Eukaryota</taxon>
        <taxon>Metazoa</taxon>
        <taxon>Ecdysozoa</taxon>
        <taxon>Arthropoda</taxon>
        <taxon>Hexapoda</taxon>
        <taxon>Insecta</taxon>
        <taxon>Pterygota</taxon>
        <taxon>Neoptera</taxon>
        <taxon>Paraneoptera</taxon>
        <taxon>Hemiptera</taxon>
        <taxon>Auchenorrhyncha</taxon>
        <taxon>Membracoidea</taxon>
        <taxon>Cicadellidae</taxon>
        <taxon>Cicadellinae</taxon>
        <taxon>Cicadellini</taxon>
        <taxon>Graphocephala</taxon>
    </lineage>
</organism>
<dbReference type="InterPro" id="IPR007325">
    <property type="entry name" value="KFase/CYL"/>
</dbReference>
<dbReference type="GO" id="GO:0004061">
    <property type="term" value="F:arylformamidase activity"/>
    <property type="evidence" value="ECO:0007669"/>
    <property type="project" value="InterPro"/>
</dbReference>
<dbReference type="InterPro" id="IPR037175">
    <property type="entry name" value="KFase_sf"/>
</dbReference>
<protein>
    <recommendedName>
        <fullName evidence="4">Cyclase</fullName>
    </recommendedName>
</protein>
<evidence type="ECO:0000256" key="2">
    <source>
        <dbReference type="SAM" id="Phobius"/>
    </source>
</evidence>
<keyword evidence="2" id="KW-1133">Transmembrane helix</keyword>